<dbReference type="Pfam" id="PF13551">
    <property type="entry name" value="HTH_29"/>
    <property type="match status" value="1"/>
</dbReference>
<dbReference type="Proteomes" id="UP000751224">
    <property type="component" value="Unassembled WGS sequence"/>
</dbReference>
<sequence length="128" mass="15095">MNELEKYNVIKKLVDTYGNKHRAAIKLNVTIRTINRLIKKFNEDGKAGFIHSNRGRIPSSAISLDMKKQIIEDYVNNYSDTNFKHFSEIVYDDYHIKISNTTINNWLRELDILSPKARKKQKEILKRN</sequence>
<reference evidence="1" key="1">
    <citation type="submission" date="2021-02" db="EMBL/GenBank/DDBJ databases">
        <title>Infant gut strain persistence is associated with maternal origin, phylogeny, and functional potential including surface adhesion and iron acquisition.</title>
        <authorList>
            <person name="Lou Y.C."/>
        </authorList>
    </citation>
    <scope>NUCLEOTIDE SEQUENCE</scope>
    <source>
        <strain evidence="1">L3_108_000G1_dasL3_108_000G1_metabat.metabat.11</strain>
    </source>
</reference>
<dbReference type="EMBL" id="JAGZCC010000103">
    <property type="protein sequence ID" value="MBS5589210.1"/>
    <property type="molecule type" value="Genomic_DNA"/>
</dbReference>
<accession>A0A943I745</accession>
<dbReference type="InterPro" id="IPR009057">
    <property type="entry name" value="Homeodomain-like_sf"/>
</dbReference>
<dbReference type="AlphaFoldDB" id="A0A943I745"/>
<organism evidence="1 2">
    <name type="scientific">Thomasclavelia spiroformis</name>
    <dbReference type="NCBI Taxonomy" id="29348"/>
    <lineage>
        <taxon>Bacteria</taxon>
        <taxon>Bacillati</taxon>
        <taxon>Bacillota</taxon>
        <taxon>Erysipelotrichia</taxon>
        <taxon>Erysipelotrichales</taxon>
        <taxon>Coprobacillaceae</taxon>
        <taxon>Thomasclavelia</taxon>
    </lineage>
</organism>
<dbReference type="SUPFAM" id="SSF46689">
    <property type="entry name" value="Homeodomain-like"/>
    <property type="match status" value="1"/>
</dbReference>
<name>A0A943I745_9FIRM</name>
<dbReference type="RefSeq" id="WP_297669353.1">
    <property type="nucleotide sequence ID" value="NZ_JAGZCC010000103.1"/>
</dbReference>
<evidence type="ECO:0000313" key="1">
    <source>
        <dbReference type="EMBL" id="MBS5589210.1"/>
    </source>
</evidence>
<proteinExistence type="predicted"/>
<gene>
    <name evidence="1" type="ORF">KHX14_10490</name>
</gene>
<comment type="caution">
    <text evidence="1">The sequence shown here is derived from an EMBL/GenBank/DDBJ whole genome shotgun (WGS) entry which is preliminary data.</text>
</comment>
<protein>
    <submittedName>
        <fullName evidence="1">Helix-turn-helix domain-containing protein</fullName>
    </submittedName>
</protein>
<evidence type="ECO:0000313" key="2">
    <source>
        <dbReference type="Proteomes" id="UP000751224"/>
    </source>
</evidence>